<dbReference type="Pfam" id="PF00550">
    <property type="entry name" value="PP-binding"/>
    <property type="match status" value="1"/>
</dbReference>
<accession>A0A1H2QB65</accession>
<protein>
    <submittedName>
        <fullName evidence="2">Acyl carrier protein</fullName>
    </submittedName>
</protein>
<organism evidence="2 3">
    <name type="scientific">Marininema mesophilum</name>
    <dbReference type="NCBI Taxonomy" id="1048340"/>
    <lineage>
        <taxon>Bacteria</taxon>
        <taxon>Bacillati</taxon>
        <taxon>Bacillota</taxon>
        <taxon>Bacilli</taxon>
        <taxon>Bacillales</taxon>
        <taxon>Thermoactinomycetaceae</taxon>
        <taxon>Marininema</taxon>
    </lineage>
</organism>
<dbReference type="InterPro" id="IPR009081">
    <property type="entry name" value="PP-bd_ACP"/>
</dbReference>
<dbReference type="AlphaFoldDB" id="A0A1H2QB65"/>
<proteinExistence type="predicted"/>
<dbReference type="STRING" id="1048340.SAMN05444487_101153"/>
<reference evidence="2 3" key="1">
    <citation type="submission" date="2016-10" db="EMBL/GenBank/DDBJ databases">
        <authorList>
            <person name="de Groot N.N."/>
        </authorList>
    </citation>
    <scope>NUCLEOTIDE SEQUENCE [LARGE SCALE GENOMIC DNA]</scope>
    <source>
        <strain evidence="2 3">DSM 45610</strain>
    </source>
</reference>
<dbReference type="Gene3D" id="1.10.1200.10">
    <property type="entry name" value="ACP-like"/>
    <property type="match status" value="1"/>
</dbReference>
<dbReference type="EMBL" id="FNNQ01000001">
    <property type="protein sequence ID" value="SDW03924.1"/>
    <property type="molecule type" value="Genomic_DNA"/>
</dbReference>
<dbReference type="RefSeq" id="WP_091734698.1">
    <property type="nucleotide sequence ID" value="NZ_FNNQ01000001.1"/>
</dbReference>
<dbReference type="InterPro" id="IPR036736">
    <property type="entry name" value="ACP-like_sf"/>
</dbReference>
<dbReference type="Proteomes" id="UP000198534">
    <property type="component" value="Unassembled WGS sequence"/>
</dbReference>
<sequence length="83" mass="9983">MVEATLEQIVYTYIAEHVDDEFDYDTEIFEEGFVNSLFAIQLMTFLEKEFAIKITMDDLDMENYKSVNAIGEFVRRWRERNVR</sequence>
<evidence type="ECO:0000313" key="2">
    <source>
        <dbReference type="EMBL" id="SDW03924.1"/>
    </source>
</evidence>
<keyword evidence="3" id="KW-1185">Reference proteome</keyword>
<evidence type="ECO:0000313" key="3">
    <source>
        <dbReference type="Proteomes" id="UP000198534"/>
    </source>
</evidence>
<name>A0A1H2QB65_9BACL</name>
<dbReference type="SUPFAM" id="SSF47336">
    <property type="entry name" value="ACP-like"/>
    <property type="match status" value="1"/>
</dbReference>
<dbReference type="PROSITE" id="PS50075">
    <property type="entry name" value="CARRIER"/>
    <property type="match status" value="1"/>
</dbReference>
<feature type="domain" description="Carrier" evidence="1">
    <location>
        <begin position="1"/>
        <end position="78"/>
    </location>
</feature>
<gene>
    <name evidence="2" type="ORF">SAMN05444487_101153</name>
</gene>
<evidence type="ECO:0000259" key="1">
    <source>
        <dbReference type="PROSITE" id="PS50075"/>
    </source>
</evidence>
<dbReference type="OrthoDB" id="677810at2"/>